<proteinExistence type="predicted"/>
<evidence type="ECO:0000313" key="2">
    <source>
        <dbReference type="EMBL" id="RQW74770.1"/>
    </source>
</evidence>
<feature type="transmembrane region" description="Helical" evidence="1">
    <location>
        <begin position="6"/>
        <end position="22"/>
    </location>
</feature>
<comment type="caution">
    <text evidence="2">The sequence shown here is derived from an EMBL/GenBank/DDBJ whole genome shotgun (WGS) entry which is preliminary data.</text>
</comment>
<dbReference type="AlphaFoldDB" id="A0A3N9UF01"/>
<keyword evidence="3" id="KW-1185">Reference proteome</keyword>
<name>A0A3N9UF01_9BACI</name>
<evidence type="ECO:0000256" key="1">
    <source>
        <dbReference type="SAM" id="Phobius"/>
    </source>
</evidence>
<accession>A0A3N9UF01</accession>
<sequence length="79" mass="8651">MLKVIGILIIVAAVLWMEVPTLKEKKLKKELFVFLSLLTIGVALSVAFVLGITIPNPMDLLTFLFKPLISVLGLAPSME</sequence>
<feature type="transmembrane region" description="Helical" evidence="1">
    <location>
        <begin position="31"/>
        <end position="54"/>
    </location>
</feature>
<dbReference type="EMBL" id="RRCT01000007">
    <property type="protein sequence ID" value="RQW74770.1"/>
    <property type="molecule type" value="Genomic_DNA"/>
</dbReference>
<evidence type="ECO:0000313" key="3">
    <source>
        <dbReference type="Proteomes" id="UP000274033"/>
    </source>
</evidence>
<keyword evidence="1" id="KW-1133">Transmembrane helix</keyword>
<keyword evidence="1" id="KW-0812">Transmembrane</keyword>
<gene>
    <name evidence="2" type="ORF">EBB45_09200</name>
</gene>
<dbReference type="OrthoDB" id="2440830at2"/>
<dbReference type="Proteomes" id="UP000274033">
    <property type="component" value="Unassembled WGS sequence"/>
</dbReference>
<organism evidence="2 3">
    <name type="scientific">Lysinibacillus composti</name>
    <dbReference type="NCBI Taxonomy" id="720633"/>
    <lineage>
        <taxon>Bacteria</taxon>
        <taxon>Bacillati</taxon>
        <taxon>Bacillota</taxon>
        <taxon>Bacilli</taxon>
        <taxon>Bacillales</taxon>
        <taxon>Bacillaceae</taxon>
        <taxon>Lysinibacillus</taxon>
    </lineage>
</organism>
<dbReference type="RefSeq" id="WP_124764194.1">
    <property type="nucleotide sequence ID" value="NZ_JAFBDY010000006.1"/>
</dbReference>
<protein>
    <submittedName>
        <fullName evidence="2">Uncharacterized protein</fullName>
    </submittedName>
</protein>
<reference evidence="2 3" key="1">
    <citation type="journal article" date="2013" name="J. Microbiol.">
        <title>Lysinibacillus chungkukjangi sp. nov., isolated from Chungkukjang, Korean fermented soybean food.</title>
        <authorList>
            <person name="Kim S.J."/>
            <person name="Jang Y.H."/>
            <person name="Hamada M."/>
            <person name="Ahn J.H."/>
            <person name="Weon H.Y."/>
            <person name="Suzuki K."/>
            <person name="Whang K.S."/>
            <person name="Kwon S.W."/>
        </authorList>
    </citation>
    <scope>NUCLEOTIDE SEQUENCE [LARGE SCALE GENOMIC DNA]</scope>
    <source>
        <strain evidence="2 3">MCCC 1A12701</strain>
    </source>
</reference>
<keyword evidence="1" id="KW-0472">Membrane</keyword>